<dbReference type="Proteomes" id="UP000660745">
    <property type="component" value="Unassembled WGS sequence"/>
</dbReference>
<dbReference type="AlphaFoldDB" id="A0A918E940"/>
<accession>A0A918E940</accession>
<protein>
    <submittedName>
        <fullName evidence="2">Uncharacterized protein</fullName>
    </submittedName>
</protein>
<name>A0A918E940_9ACTN</name>
<feature type="compositionally biased region" description="Basic and acidic residues" evidence="1">
    <location>
        <begin position="134"/>
        <end position="144"/>
    </location>
</feature>
<evidence type="ECO:0000313" key="3">
    <source>
        <dbReference type="Proteomes" id="UP000660745"/>
    </source>
</evidence>
<sequence>MWLAGASAGVIALAAGVVGVAGVSGTLGGLLAVSTTTTDGGDGRAPGGGGSGGGAVSSREVTRAAPRSGTVASGSPGSASKKAGDGQSATGRAAASGAPASDSGAGAKTADSGAVGDSGLDGDQAPAAVPGDVSGRDGPGRVDADPGDVSGYKADGPSRHTDQEAVEYFRDQWGAADEATGRIKDIRTIGRYLRIYTDLSETAGNSSHALTLCERGLAYLKANGVKDPVVFVQARFGENGNPVLANILGPSDSTCRVTHPAPN</sequence>
<comment type="caution">
    <text evidence="2">The sequence shown here is derived from an EMBL/GenBank/DDBJ whole genome shotgun (WGS) entry which is preliminary data.</text>
</comment>
<feature type="compositionally biased region" description="Gly residues" evidence="1">
    <location>
        <begin position="43"/>
        <end position="55"/>
    </location>
</feature>
<reference evidence="2" key="2">
    <citation type="submission" date="2020-09" db="EMBL/GenBank/DDBJ databases">
        <authorList>
            <person name="Sun Q."/>
            <person name="Zhou Y."/>
        </authorList>
    </citation>
    <scope>NUCLEOTIDE SEQUENCE</scope>
    <source>
        <strain evidence="2">CGMCC 4.7430</strain>
    </source>
</reference>
<dbReference type="EMBL" id="BMNK01000020">
    <property type="protein sequence ID" value="GGP16057.1"/>
    <property type="molecule type" value="Genomic_DNA"/>
</dbReference>
<organism evidence="2 3">
    <name type="scientific">Nonomuraea glycinis</name>
    <dbReference type="NCBI Taxonomy" id="2047744"/>
    <lineage>
        <taxon>Bacteria</taxon>
        <taxon>Bacillati</taxon>
        <taxon>Actinomycetota</taxon>
        <taxon>Actinomycetes</taxon>
        <taxon>Streptosporangiales</taxon>
        <taxon>Streptosporangiaceae</taxon>
        <taxon>Nonomuraea</taxon>
    </lineage>
</organism>
<gene>
    <name evidence="2" type="ORF">GCM10012278_78300</name>
</gene>
<evidence type="ECO:0000256" key="1">
    <source>
        <dbReference type="SAM" id="MobiDB-lite"/>
    </source>
</evidence>
<proteinExistence type="predicted"/>
<evidence type="ECO:0000313" key="2">
    <source>
        <dbReference type="EMBL" id="GGP16057.1"/>
    </source>
</evidence>
<reference evidence="2" key="1">
    <citation type="journal article" date="2014" name="Int. J. Syst. Evol. Microbiol.">
        <title>Complete genome sequence of Corynebacterium casei LMG S-19264T (=DSM 44701T), isolated from a smear-ripened cheese.</title>
        <authorList>
            <consortium name="US DOE Joint Genome Institute (JGI-PGF)"/>
            <person name="Walter F."/>
            <person name="Albersmeier A."/>
            <person name="Kalinowski J."/>
            <person name="Ruckert C."/>
        </authorList>
    </citation>
    <scope>NUCLEOTIDE SEQUENCE</scope>
    <source>
        <strain evidence="2">CGMCC 4.7430</strain>
    </source>
</reference>
<feature type="region of interest" description="Disordered" evidence="1">
    <location>
        <begin position="37"/>
        <end position="161"/>
    </location>
</feature>
<keyword evidence="3" id="KW-1185">Reference proteome</keyword>
<feature type="compositionally biased region" description="Low complexity" evidence="1">
    <location>
        <begin position="72"/>
        <end position="107"/>
    </location>
</feature>